<reference evidence="3" key="1">
    <citation type="journal article" date="2019" name="Int. J. Syst. Evol. Microbiol.">
        <title>The Global Catalogue of Microorganisms (GCM) 10K type strain sequencing project: providing services to taxonomists for standard genome sequencing and annotation.</title>
        <authorList>
            <consortium name="The Broad Institute Genomics Platform"/>
            <consortium name="The Broad Institute Genome Sequencing Center for Infectious Disease"/>
            <person name="Wu L."/>
            <person name="Ma J."/>
        </authorList>
    </citation>
    <scope>NUCLEOTIDE SEQUENCE [LARGE SCALE GENOMIC DNA]</scope>
    <source>
        <strain evidence="3">JCM 30331</strain>
    </source>
</reference>
<dbReference type="Gene3D" id="3.30.450.20">
    <property type="entry name" value="PAS domain"/>
    <property type="match status" value="2"/>
</dbReference>
<dbReference type="Gene3D" id="3.30.450.40">
    <property type="match status" value="1"/>
</dbReference>
<dbReference type="Pfam" id="PF13185">
    <property type="entry name" value="GAF_2"/>
    <property type="match status" value="1"/>
</dbReference>
<dbReference type="SUPFAM" id="SSF55785">
    <property type="entry name" value="PYP-like sensor domain (PAS domain)"/>
    <property type="match status" value="2"/>
</dbReference>
<sequence length="424" mass="45700">MPNDLLTLLGPAADFLRDLLQTSSHGVAVVDRNLRYVALNTRHADANARPLTEHLGVSVDQVAPSLAFPLHRLLKDVFDTGQPALGRRLVRDNPQQPGQVLAWSVDALPVRNAAGAVTAVCLLFTAPPEEGHAGPTGRIPDRLWALTKTLPTSRSLDDVIRLVMDEAVPTTGAVAAGLALLDEDRTLLKVLGASGYDAVTLHTWPTVPLTLPIPATTAVQEGRALFLTWSDVQEQFSQAATRPTYQGQAHVALPLMQEEVSLGCLTLSFPDRVPFTLAEQTVMGALAETCAQTITSLRLRDAERLARSESQRTAAYLDSVLERSPNGVAFLDVKLRFVRVNAPFAVFSRRGVQDHPGKAWSEVLPDWQSVPQALAVARQTTRASRQQLNVPGPGGADRTVQVEVFPVLTAQGSLLALGCEISEV</sequence>
<dbReference type="InterPro" id="IPR029016">
    <property type="entry name" value="GAF-like_dom_sf"/>
</dbReference>
<dbReference type="RefSeq" id="WP_189010456.1">
    <property type="nucleotide sequence ID" value="NZ_BMPP01000014.1"/>
</dbReference>
<dbReference type="SUPFAM" id="SSF55781">
    <property type="entry name" value="GAF domain-like"/>
    <property type="match status" value="1"/>
</dbReference>
<dbReference type="InterPro" id="IPR035965">
    <property type="entry name" value="PAS-like_dom_sf"/>
</dbReference>
<keyword evidence="3" id="KW-1185">Reference proteome</keyword>
<dbReference type="Pfam" id="PF08448">
    <property type="entry name" value="PAS_4"/>
    <property type="match status" value="2"/>
</dbReference>
<dbReference type="SMART" id="SM00065">
    <property type="entry name" value="GAF"/>
    <property type="match status" value="1"/>
</dbReference>
<organism evidence="2 3">
    <name type="scientific">Deinococcus malanensis</name>
    <dbReference type="NCBI Taxonomy" id="1706855"/>
    <lineage>
        <taxon>Bacteria</taxon>
        <taxon>Thermotogati</taxon>
        <taxon>Deinococcota</taxon>
        <taxon>Deinococci</taxon>
        <taxon>Deinococcales</taxon>
        <taxon>Deinococcaceae</taxon>
        <taxon>Deinococcus</taxon>
    </lineage>
</organism>
<comment type="caution">
    <text evidence="2">The sequence shown here is derived from an EMBL/GenBank/DDBJ whole genome shotgun (WGS) entry which is preliminary data.</text>
</comment>
<accession>A0ABQ2EZP6</accession>
<gene>
    <name evidence="2" type="ORF">GCM10008955_31410</name>
</gene>
<evidence type="ECO:0000313" key="2">
    <source>
        <dbReference type="EMBL" id="GGK35230.1"/>
    </source>
</evidence>
<proteinExistence type="predicted"/>
<protein>
    <recommendedName>
        <fullName evidence="1">GAF domain-containing protein</fullName>
    </recommendedName>
</protein>
<dbReference type="InterPro" id="IPR013656">
    <property type="entry name" value="PAS_4"/>
</dbReference>
<evidence type="ECO:0000313" key="3">
    <source>
        <dbReference type="Proteomes" id="UP000647587"/>
    </source>
</evidence>
<dbReference type="EMBL" id="BMPP01000014">
    <property type="protein sequence ID" value="GGK35230.1"/>
    <property type="molecule type" value="Genomic_DNA"/>
</dbReference>
<evidence type="ECO:0000259" key="1">
    <source>
        <dbReference type="SMART" id="SM00065"/>
    </source>
</evidence>
<dbReference type="InterPro" id="IPR003018">
    <property type="entry name" value="GAF"/>
</dbReference>
<dbReference type="Proteomes" id="UP000647587">
    <property type="component" value="Unassembled WGS sequence"/>
</dbReference>
<name>A0ABQ2EZP6_9DEIO</name>
<feature type="domain" description="GAF" evidence="1">
    <location>
        <begin position="155"/>
        <end position="304"/>
    </location>
</feature>